<dbReference type="PANTHER" id="PTHR43399:SF4">
    <property type="entry name" value="CELL WALL-ASSOCIATED PROTEASE"/>
    <property type="match status" value="1"/>
</dbReference>
<dbReference type="Pfam" id="PF00082">
    <property type="entry name" value="Peptidase_S8"/>
    <property type="match status" value="1"/>
</dbReference>
<protein>
    <submittedName>
        <fullName evidence="4">S8 family serine peptidase</fullName>
    </submittedName>
</protein>
<dbReference type="InterPro" id="IPR034058">
    <property type="entry name" value="TagA/B/C/D_pept_dom"/>
</dbReference>
<evidence type="ECO:0000259" key="3">
    <source>
        <dbReference type="Pfam" id="PF00082"/>
    </source>
</evidence>
<evidence type="ECO:0000256" key="2">
    <source>
        <dbReference type="PROSITE-ProRule" id="PRU01240"/>
    </source>
</evidence>
<dbReference type="PROSITE" id="PS51892">
    <property type="entry name" value="SUBTILASE"/>
    <property type="match status" value="1"/>
</dbReference>
<dbReference type="InterPro" id="IPR008979">
    <property type="entry name" value="Galactose-bd-like_sf"/>
</dbReference>
<organism evidence="4 5">
    <name type="scientific">Streptomyces phaeochromogenes</name>
    <dbReference type="NCBI Taxonomy" id="1923"/>
    <lineage>
        <taxon>Bacteria</taxon>
        <taxon>Bacillati</taxon>
        <taxon>Actinomycetota</taxon>
        <taxon>Actinomycetes</taxon>
        <taxon>Kitasatosporales</taxon>
        <taxon>Streptomycetaceae</taxon>
        <taxon>Streptomyces</taxon>
        <taxon>Streptomyces phaeochromogenes group</taxon>
    </lineage>
</organism>
<sequence>MNAPGTAPQSPDFRLMIGDEPFDPIESPVPDAGLASAKRATIVQFTALLTEPDVARVKAAYGLVLDRFIPNLAFLERLDDATVGRLRADFLVRSCAALDPALKLAPWIPATGTPLRLITTMFDDADADTVRSALGAAGARDVRLIDDRPAGSHLFAEFALDDRAALPLIAAIDEVVWVEPDPDAVNFSVKAAQTIQSGAPGVHGGTIWDKGLHGEGQVIGIIEQDGTIDLNHCFFADEPNVPGPGHRKILSLTKKNDTKVNEHAMFVAGIAAGDDRASPGTHQHRGGAFAAKLVVRTRDNHLLKMLEDAKEKGATIHNTSWGLVGVFSYDKTARDADDFSFRNEEHVVVAAGAGFHEKDNTPPGIAKNVLCVASAKAFPLQMNDGDGLPGPTSPDKRRKPEIMAVGAGISSALVNPASPSGPYCLTGDPQVFGADATSWAAPNAAAAAALVRQYFTEGWYPTGKKRPDRSLRPTGALIRAMLLNSTVDMTGRPGNPSPFEGWGLIQLDRTLFFDGARRRVDVHDVRHSAGLQLRQRRTHTIDVDSNTEQLKITLVWTDVPPAETLHTLPARNLLRLEAEDPGGIAYVGNDINFPTGFSRPVGSDPPGAPDLRNNVHMVIVEHPPVGKWKITVEGTLVFGKQGYALVTSGALKSATPLRATPTVEPGAKEWH</sequence>
<dbReference type="PANTHER" id="PTHR43399">
    <property type="entry name" value="SUBTILISIN-RELATED"/>
    <property type="match status" value="1"/>
</dbReference>
<dbReference type="Gene3D" id="2.60.120.380">
    <property type="match status" value="1"/>
</dbReference>
<dbReference type="Gene3D" id="3.40.50.200">
    <property type="entry name" value="Peptidase S8/S53 domain"/>
    <property type="match status" value="1"/>
</dbReference>
<dbReference type="InterPro" id="IPR000209">
    <property type="entry name" value="Peptidase_S8/S53_dom"/>
</dbReference>
<dbReference type="InterPro" id="IPR051048">
    <property type="entry name" value="Peptidase_S8/S53_subtilisin"/>
</dbReference>
<feature type="active site" description="Charge relay system" evidence="2">
    <location>
        <position position="438"/>
    </location>
</feature>
<evidence type="ECO:0000313" key="5">
    <source>
        <dbReference type="Proteomes" id="UP001340816"/>
    </source>
</evidence>
<keyword evidence="2" id="KW-0378">Hydrolase</keyword>
<dbReference type="SUPFAM" id="SSF49785">
    <property type="entry name" value="Galactose-binding domain-like"/>
    <property type="match status" value="1"/>
</dbReference>
<dbReference type="RefSeq" id="WP_189844382.1">
    <property type="nucleotide sequence ID" value="NZ_CP109135.1"/>
</dbReference>
<evidence type="ECO:0000313" key="4">
    <source>
        <dbReference type="EMBL" id="WSD20819.1"/>
    </source>
</evidence>
<feature type="domain" description="Peptidase S8/S53" evidence="3">
    <location>
        <begin position="214"/>
        <end position="503"/>
    </location>
</feature>
<comment type="similarity">
    <text evidence="1 2">Belongs to the peptidase S8 family.</text>
</comment>
<proteinExistence type="inferred from homology"/>
<keyword evidence="2" id="KW-0720">Serine protease</keyword>
<keyword evidence="2" id="KW-0645">Protease</keyword>
<evidence type="ECO:0000256" key="1">
    <source>
        <dbReference type="ARBA" id="ARBA00011073"/>
    </source>
</evidence>
<gene>
    <name evidence="4" type="ORF">OHB35_50445</name>
</gene>
<accession>A0ABZ1HQD4</accession>
<feature type="active site" description="Charge relay system" evidence="2">
    <location>
        <position position="225"/>
    </location>
</feature>
<dbReference type="EMBL" id="CP109135">
    <property type="protein sequence ID" value="WSD20819.1"/>
    <property type="molecule type" value="Genomic_DNA"/>
</dbReference>
<dbReference type="InterPro" id="IPR036852">
    <property type="entry name" value="Peptidase_S8/S53_dom_sf"/>
</dbReference>
<name>A0ABZ1HQD4_STRPH</name>
<dbReference type="SUPFAM" id="SSF52743">
    <property type="entry name" value="Subtilisin-like"/>
    <property type="match status" value="1"/>
</dbReference>
<dbReference type="Proteomes" id="UP001340816">
    <property type="component" value="Chromosome"/>
</dbReference>
<reference evidence="4 5" key="1">
    <citation type="submission" date="2022-10" db="EMBL/GenBank/DDBJ databases">
        <title>The complete genomes of actinobacterial strains from the NBC collection.</title>
        <authorList>
            <person name="Joergensen T.S."/>
            <person name="Alvarez Arevalo M."/>
            <person name="Sterndorff E.B."/>
            <person name="Faurdal D."/>
            <person name="Vuksanovic O."/>
            <person name="Mourched A.-S."/>
            <person name="Charusanti P."/>
            <person name="Shaw S."/>
            <person name="Blin K."/>
            <person name="Weber T."/>
        </authorList>
    </citation>
    <scope>NUCLEOTIDE SEQUENCE [LARGE SCALE GENOMIC DNA]</scope>
    <source>
        <strain evidence="4 5">NBC 01752</strain>
    </source>
</reference>
<dbReference type="CDD" id="cd04842">
    <property type="entry name" value="Peptidases_S8_Kp43_protease"/>
    <property type="match status" value="1"/>
</dbReference>
<feature type="active site" description="Charge relay system" evidence="2">
    <location>
        <position position="263"/>
    </location>
</feature>
<keyword evidence="5" id="KW-1185">Reference proteome</keyword>